<proteinExistence type="predicted"/>
<comment type="caution">
    <text evidence="1">The sequence shown here is derived from an EMBL/GenBank/DDBJ whole genome shotgun (WGS) entry which is preliminary data.</text>
</comment>
<sequence length="75" mass="8108">MVDMEKHYNPPSPLDDSVLDSPLCQDFIGGMEALQDISQSIDEDALSNFEVTENQSSGLGSGSECSTALDIFNNH</sequence>
<dbReference type="InterPro" id="IPR003076">
    <property type="entry name" value="PPAR-alpha"/>
</dbReference>
<reference evidence="1 2" key="1">
    <citation type="submission" date="2018-03" db="EMBL/GenBank/DDBJ databases">
        <title>Draft genome sequence of Rohu Carp (Labeo rohita).</title>
        <authorList>
            <person name="Das P."/>
            <person name="Kushwaha B."/>
            <person name="Joshi C.G."/>
            <person name="Kumar D."/>
            <person name="Nagpure N.S."/>
            <person name="Sahoo L."/>
            <person name="Das S.P."/>
            <person name="Bit A."/>
            <person name="Patnaik S."/>
            <person name="Meher P.K."/>
            <person name="Jayasankar P."/>
            <person name="Koringa P.G."/>
            <person name="Patel N.V."/>
            <person name="Hinsu A.T."/>
            <person name="Kumar R."/>
            <person name="Pandey M."/>
            <person name="Agarwal S."/>
            <person name="Srivastava S."/>
            <person name="Singh M."/>
            <person name="Iquebal M.A."/>
            <person name="Jaiswal S."/>
            <person name="Angadi U.B."/>
            <person name="Kumar N."/>
            <person name="Raza M."/>
            <person name="Shah T.M."/>
            <person name="Rai A."/>
            <person name="Jena J.K."/>
        </authorList>
    </citation>
    <scope>NUCLEOTIDE SEQUENCE [LARGE SCALE GENOMIC DNA]</scope>
    <source>
        <strain evidence="1">DASCIFA01</strain>
        <tissue evidence="1">Testis</tissue>
    </source>
</reference>
<evidence type="ECO:0000313" key="2">
    <source>
        <dbReference type="Proteomes" id="UP000290572"/>
    </source>
</evidence>
<dbReference type="GO" id="GO:0003677">
    <property type="term" value="F:DNA binding"/>
    <property type="evidence" value="ECO:0007669"/>
    <property type="project" value="InterPro"/>
</dbReference>
<keyword evidence="1" id="KW-0675">Receptor</keyword>
<evidence type="ECO:0000313" key="1">
    <source>
        <dbReference type="EMBL" id="RXN36086.1"/>
    </source>
</evidence>
<dbReference type="PRINTS" id="PR01289">
    <property type="entry name" value="PROXISOMPAAR"/>
</dbReference>
<organism evidence="1 2">
    <name type="scientific">Labeo rohita</name>
    <name type="common">Indian major carp</name>
    <name type="synonym">Cyprinus rohita</name>
    <dbReference type="NCBI Taxonomy" id="84645"/>
    <lineage>
        <taxon>Eukaryota</taxon>
        <taxon>Metazoa</taxon>
        <taxon>Chordata</taxon>
        <taxon>Craniata</taxon>
        <taxon>Vertebrata</taxon>
        <taxon>Euteleostomi</taxon>
        <taxon>Actinopterygii</taxon>
        <taxon>Neopterygii</taxon>
        <taxon>Teleostei</taxon>
        <taxon>Ostariophysi</taxon>
        <taxon>Cypriniformes</taxon>
        <taxon>Cyprinidae</taxon>
        <taxon>Labeoninae</taxon>
        <taxon>Labeonini</taxon>
        <taxon>Labeo</taxon>
    </lineage>
</organism>
<dbReference type="GO" id="GO:0005634">
    <property type="term" value="C:nucleus"/>
    <property type="evidence" value="ECO:0007669"/>
    <property type="project" value="InterPro"/>
</dbReference>
<dbReference type="EMBL" id="QBIY01009256">
    <property type="protein sequence ID" value="RXN36086.1"/>
    <property type="molecule type" value="Genomic_DNA"/>
</dbReference>
<dbReference type="STRING" id="84645.A0A498NWL5"/>
<accession>A0A498NWL5</accession>
<dbReference type="GO" id="GO:0004879">
    <property type="term" value="F:nuclear receptor activity"/>
    <property type="evidence" value="ECO:0007669"/>
    <property type="project" value="InterPro"/>
</dbReference>
<dbReference type="AlphaFoldDB" id="A0A498NWL5"/>
<protein>
    <submittedName>
        <fullName evidence="1">Peroxisome proliferator-activated receptor alpha-like protein</fullName>
    </submittedName>
</protein>
<name>A0A498NWL5_LABRO</name>
<dbReference type="Proteomes" id="UP000290572">
    <property type="component" value="Unassembled WGS sequence"/>
</dbReference>
<gene>
    <name evidence="1" type="ORF">ROHU_003259</name>
</gene>
<keyword evidence="2" id="KW-1185">Reference proteome</keyword>